<name>A0A839IMI6_9GAMM</name>
<dbReference type="Proteomes" id="UP000565262">
    <property type="component" value="Unassembled WGS sequence"/>
</dbReference>
<sequence>MNPSHNVSGIKDGEKKEGVDPLDMHQLSQAFECFRHRSAFVMTALEHMAFKNERSLHQKDVAYGAGYFISDLMDELQLIQKMVDKDLKTGD</sequence>
<keyword evidence="3" id="KW-1185">Reference proteome</keyword>
<evidence type="ECO:0000313" key="2">
    <source>
        <dbReference type="EMBL" id="MBB1486168.1"/>
    </source>
</evidence>
<protein>
    <submittedName>
        <fullName evidence="2">Uncharacterized protein</fullName>
    </submittedName>
</protein>
<organism evidence="2 3">
    <name type="scientific">Oceanospirillum sediminis</name>
    <dbReference type="NCBI Taxonomy" id="2760088"/>
    <lineage>
        <taxon>Bacteria</taxon>
        <taxon>Pseudomonadati</taxon>
        <taxon>Pseudomonadota</taxon>
        <taxon>Gammaproteobacteria</taxon>
        <taxon>Oceanospirillales</taxon>
        <taxon>Oceanospirillaceae</taxon>
        <taxon>Oceanospirillum</taxon>
    </lineage>
</organism>
<reference evidence="2 3" key="1">
    <citation type="submission" date="2020-08" db="EMBL/GenBank/DDBJ databases">
        <title>Oceanospirillum sp. nov. isolated from marine sediment.</title>
        <authorList>
            <person name="Ji X."/>
        </authorList>
    </citation>
    <scope>NUCLEOTIDE SEQUENCE [LARGE SCALE GENOMIC DNA]</scope>
    <source>
        <strain evidence="2 3">D5</strain>
    </source>
</reference>
<gene>
    <name evidence="2" type="ORF">H4O21_06065</name>
</gene>
<proteinExistence type="predicted"/>
<dbReference type="AlphaFoldDB" id="A0A839IMI6"/>
<comment type="caution">
    <text evidence="2">The sequence shown here is derived from an EMBL/GenBank/DDBJ whole genome shotgun (WGS) entry which is preliminary data.</text>
</comment>
<feature type="region of interest" description="Disordered" evidence="1">
    <location>
        <begin position="1"/>
        <end position="21"/>
    </location>
</feature>
<feature type="compositionally biased region" description="Basic and acidic residues" evidence="1">
    <location>
        <begin position="11"/>
        <end position="21"/>
    </location>
</feature>
<evidence type="ECO:0000313" key="3">
    <source>
        <dbReference type="Proteomes" id="UP000565262"/>
    </source>
</evidence>
<dbReference type="RefSeq" id="WP_182807949.1">
    <property type="nucleotide sequence ID" value="NZ_JACJFM010000005.1"/>
</dbReference>
<evidence type="ECO:0000256" key="1">
    <source>
        <dbReference type="SAM" id="MobiDB-lite"/>
    </source>
</evidence>
<dbReference type="EMBL" id="JACJFM010000005">
    <property type="protein sequence ID" value="MBB1486168.1"/>
    <property type="molecule type" value="Genomic_DNA"/>
</dbReference>
<accession>A0A839IMI6</accession>